<dbReference type="AlphaFoldDB" id="A0AAP2GNP0"/>
<comment type="similarity">
    <text evidence="1">Belongs to the peptidase S51 family.</text>
</comment>
<sequence>MRLQKAFLIGSATLFLNFCSAQTGAVENSGTLIITSGGKTADSLFIKMLGGPDASVIFIPTPASSLRSDSGVIWNPDQEENRMEFRRELMKRFKVNDVVVLHTRDRNVANSEAFVRPLRQAKAVWISGGNPGRFMAAYLGTLFAKELEAFLNRGGILAGESAGAIVQGSYTIRGNPDKPVLMAKGSERGLGILKAVAINPHLSSAKRENELVTIIDTYPDLLGVGIDDDTGFIIQNGIGKVFGKGRVAIYNNTKYKSGWYYWLKPGDEFNFLKRVPVNVTPE</sequence>
<dbReference type="InterPro" id="IPR029062">
    <property type="entry name" value="Class_I_gatase-like"/>
</dbReference>
<dbReference type="Gene3D" id="3.40.50.880">
    <property type="match status" value="1"/>
</dbReference>
<keyword evidence="2" id="KW-0645">Protease</keyword>
<name>A0AAP2GNP0_9BACT</name>
<dbReference type="GO" id="GO:0008236">
    <property type="term" value="F:serine-type peptidase activity"/>
    <property type="evidence" value="ECO:0007669"/>
    <property type="project" value="UniProtKB-KW"/>
</dbReference>
<evidence type="ECO:0000256" key="5">
    <source>
        <dbReference type="SAM" id="SignalP"/>
    </source>
</evidence>
<dbReference type="SUPFAM" id="SSF52317">
    <property type="entry name" value="Class I glutamine amidotransferase-like"/>
    <property type="match status" value="1"/>
</dbReference>
<dbReference type="CDD" id="cd03129">
    <property type="entry name" value="GAT1_Peptidase_E_like"/>
    <property type="match status" value="1"/>
</dbReference>
<feature type="chain" id="PRO_5042959333" evidence="5">
    <location>
        <begin position="26"/>
        <end position="282"/>
    </location>
</feature>
<proteinExistence type="inferred from homology"/>
<dbReference type="RefSeq" id="WP_254162087.1">
    <property type="nucleotide sequence ID" value="NZ_JAHESF010000005.1"/>
</dbReference>
<evidence type="ECO:0000313" key="6">
    <source>
        <dbReference type="EMBL" id="MBT1696712.1"/>
    </source>
</evidence>
<dbReference type="InterPro" id="IPR005320">
    <property type="entry name" value="Peptidase_S51"/>
</dbReference>
<dbReference type="Proteomes" id="UP001319200">
    <property type="component" value="Unassembled WGS sequence"/>
</dbReference>
<evidence type="ECO:0000256" key="2">
    <source>
        <dbReference type="ARBA" id="ARBA00022670"/>
    </source>
</evidence>
<dbReference type="EMBL" id="JAHESF010000005">
    <property type="protein sequence ID" value="MBT1696712.1"/>
    <property type="molecule type" value="Genomic_DNA"/>
</dbReference>
<reference evidence="6 7" key="1">
    <citation type="submission" date="2021-05" db="EMBL/GenBank/DDBJ databases">
        <title>A Polyphasic approach of four new species of the genus Ohtaekwangia: Ohtaekwangia histidinii sp. nov., Ohtaekwangia cretensis sp. nov., Ohtaekwangia indiensis sp. nov., Ohtaekwangia reichenbachii sp. nov. from diverse environment.</title>
        <authorList>
            <person name="Octaviana S."/>
        </authorList>
    </citation>
    <scope>NUCLEOTIDE SEQUENCE [LARGE SCALE GENOMIC DNA]</scope>
    <source>
        <strain evidence="6 7">PWU4</strain>
    </source>
</reference>
<gene>
    <name evidence="6" type="ORF">KK083_07495</name>
</gene>
<dbReference type="PANTHER" id="PTHR36175:SF1">
    <property type="entry name" value="CYANOPHYCINASE"/>
    <property type="match status" value="1"/>
</dbReference>
<accession>A0AAP2GNP0</accession>
<organism evidence="6 7">
    <name type="scientific">Chryseosolibacter histidini</name>
    <dbReference type="NCBI Taxonomy" id="2782349"/>
    <lineage>
        <taxon>Bacteria</taxon>
        <taxon>Pseudomonadati</taxon>
        <taxon>Bacteroidota</taxon>
        <taxon>Cytophagia</taxon>
        <taxon>Cytophagales</taxon>
        <taxon>Chryseotaleaceae</taxon>
        <taxon>Chryseosolibacter</taxon>
    </lineage>
</organism>
<keyword evidence="4" id="KW-0720">Serine protease</keyword>
<keyword evidence="7" id="KW-1185">Reference proteome</keyword>
<evidence type="ECO:0000256" key="4">
    <source>
        <dbReference type="ARBA" id="ARBA00022825"/>
    </source>
</evidence>
<comment type="caution">
    <text evidence="6">The sequence shown here is derived from an EMBL/GenBank/DDBJ whole genome shotgun (WGS) entry which is preliminary data.</text>
</comment>
<evidence type="ECO:0000313" key="7">
    <source>
        <dbReference type="Proteomes" id="UP001319200"/>
    </source>
</evidence>
<dbReference type="PANTHER" id="PTHR36175">
    <property type="entry name" value="CYANOPHYCINASE"/>
    <property type="match status" value="1"/>
</dbReference>
<feature type="signal peptide" evidence="5">
    <location>
        <begin position="1"/>
        <end position="25"/>
    </location>
</feature>
<keyword evidence="6" id="KW-0315">Glutamine amidotransferase</keyword>
<keyword evidence="5" id="KW-0732">Signal</keyword>
<dbReference type="Pfam" id="PF03575">
    <property type="entry name" value="Peptidase_S51"/>
    <property type="match status" value="1"/>
</dbReference>
<evidence type="ECO:0000256" key="1">
    <source>
        <dbReference type="ARBA" id="ARBA00006534"/>
    </source>
</evidence>
<protein>
    <submittedName>
        <fullName evidence="6">Type 1 glutamine amidotransferase-like domain-containing protein</fullName>
    </submittedName>
</protein>
<keyword evidence="3" id="KW-0378">Hydrolase</keyword>
<dbReference type="GO" id="GO:0006508">
    <property type="term" value="P:proteolysis"/>
    <property type="evidence" value="ECO:0007669"/>
    <property type="project" value="UniProtKB-KW"/>
</dbReference>
<evidence type="ECO:0000256" key="3">
    <source>
        <dbReference type="ARBA" id="ARBA00022801"/>
    </source>
</evidence>